<reference evidence="3" key="1">
    <citation type="journal article" date="2016" name="Nat. Commun.">
        <title>The Gonium pectorale genome demonstrates co-option of cell cycle regulation during the evolution of multicellularity.</title>
        <authorList>
            <person name="Hanschen E.R."/>
            <person name="Marriage T.N."/>
            <person name="Ferris P.J."/>
            <person name="Hamaji T."/>
            <person name="Toyoda A."/>
            <person name="Fujiyama A."/>
            <person name="Neme R."/>
            <person name="Noguchi H."/>
            <person name="Minakuchi Y."/>
            <person name="Suzuki M."/>
            <person name="Kawai-Toyooka H."/>
            <person name="Smith D.R."/>
            <person name="Sparks H."/>
            <person name="Anderson J."/>
            <person name="Bakaric R."/>
            <person name="Luria V."/>
            <person name="Karger A."/>
            <person name="Kirschner M.W."/>
            <person name="Durand P.M."/>
            <person name="Michod R.E."/>
            <person name="Nozaki H."/>
            <person name="Olson B.J."/>
        </authorList>
    </citation>
    <scope>NUCLEOTIDE SEQUENCE [LARGE SCALE GENOMIC DNA]</scope>
    <source>
        <strain evidence="3">NIES-2863</strain>
    </source>
</reference>
<evidence type="ECO:0000313" key="3">
    <source>
        <dbReference type="Proteomes" id="UP000075714"/>
    </source>
</evidence>
<dbReference type="Proteomes" id="UP000075714">
    <property type="component" value="Unassembled WGS sequence"/>
</dbReference>
<keyword evidence="3" id="KW-1185">Reference proteome</keyword>
<comment type="caution">
    <text evidence="2">The sequence shown here is derived from an EMBL/GenBank/DDBJ whole genome shotgun (WGS) entry which is preliminary data.</text>
</comment>
<gene>
    <name evidence="2" type="ORF">GPECTOR_64g136</name>
</gene>
<evidence type="ECO:0000256" key="1">
    <source>
        <dbReference type="SAM" id="MobiDB-lite"/>
    </source>
</evidence>
<organism evidence="2 3">
    <name type="scientific">Gonium pectorale</name>
    <name type="common">Green alga</name>
    <dbReference type="NCBI Taxonomy" id="33097"/>
    <lineage>
        <taxon>Eukaryota</taxon>
        <taxon>Viridiplantae</taxon>
        <taxon>Chlorophyta</taxon>
        <taxon>core chlorophytes</taxon>
        <taxon>Chlorophyceae</taxon>
        <taxon>CS clade</taxon>
        <taxon>Chlamydomonadales</taxon>
        <taxon>Volvocaceae</taxon>
        <taxon>Gonium</taxon>
    </lineage>
</organism>
<dbReference type="AlphaFoldDB" id="A0A150G447"/>
<accession>A0A150G447</accession>
<evidence type="ECO:0000313" key="2">
    <source>
        <dbReference type="EMBL" id="KXZ44642.1"/>
    </source>
</evidence>
<dbReference type="OrthoDB" id="553114at2759"/>
<proteinExistence type="predicted"/>
<feature type="compositionally biased region" description="Low complexity" evidence="1">
    <location>
        <begin position="139"/>
        <end position="157"/>
    </location>
</feature>
<feature type="region of interest" description="Disordered" evidence="1">
    <location>
        <begin position="110"/>
        <end position="165"/>
    </location>
</feature>
<name>A0A150G447_GONPE</name>
<dbReference type="EMBL" id="LSYV01000065">
    <property type="protein sequence ID" value="KXZ44642.1"/>
    <property type="molecule type" value="Genomic_DNA"/>
</dbReference>
<sequence>MQCHVAWVGQPGCGDSDRGDEGLVTLVVGWGPDLELLSWRAQDLERVAVAEGAGPSQLGTPPGGCGQCSPASRRALLLGVPGPLSAATTGPFGSVLATTSTGLALSSLRPAAQSPAPEGVHSPTRADGASSHSKLNQIRSSSSSDGRSGSADAGPSGVRAGVQEPPRLPVVVEAAEVPEVVDLRGRLAAPGLDDASASEPSLAALLGITSAASGLRADTAGRPSGLTPAGRPVPNSFLLPAEGPAATASGSAASISAAAPGAPPEAVAPAALCVVWPGGLAHAGTAAGRTAEGPPGRWTSSHGGGFRSVAALALPRPDLLSCCGRLVLVGSVVGPPVVAAFELDPVGGLSQLALLALDLPGLTDPARGRLQGLAAVLPAGPRAQSRAGLAVVRDGSGSRGGDSAGDGAELVVVVGEVAAGGGIVGFGRDPRWPPEVRMAPLLLATHRLPPRLAAAAAASAAVAESAAMPCRAAALQPASPLSPEASSAAPAAAPAAIPVAMASAPQAAPAAPAGVASDALAAAVVGQLAELLGGLRAHVDGRLDALAGSLQAHASRLDRIEATLMAQQQPQAAQAVQHEQEEHN</sequence>
<protein>
    <submittedName>
        <fullName evidence="2">Uncharacterized protein</fullName>
    </submittedName>
</protein>